<keyword evidence="1" id="KW-0597">Phosphoprotein</keyword>
<dbReference type="RefSeq" id="WP_146396009.1">
    <property type="nucleotide sequence ID" value="NZ_SJPQ01000001.1"/>
</dbReference>
<evidence type="ECO:0000313" key="4">
    <source>
        <dbReference type="EMBL" id="TWT89913.1"/>
    </source>
</evidence>
<dbReference type="AlphaFoldDB" id="A0A5C5ZUN8"/>
<dbReference type="OrthoDB" id="9813953at2"/>
<name>A0A5C5ZUN8_9BACT</name>
<evidence type="ECO:0000256" key="2">
    <source>
        <dbReference type="PROSITE-ProRule" id="PRU00169"/>
    </source>
</evidence>
<dbReference type="InterPro" id="IPR001789">
    <property type="entry name" value="Sig_transdc_resp-reg_receiver"/>
</dbReference>
<dbReference type="SMART" id="SM00448">
    <property type="entry name" value="REC"/>
    <property type="match status" value="1"/>
</dbReference>
<reference evidence="4 5" key="1">
    <citation type="submission" date="2019-02" db="EMBL/GenBank/DDBJ databases">
        <title>Deep-cultivation of Planctomycetes and their phenomic and genomic characterization uncovers novel biology.</title>
        <authorList>
            <person name="Wiegand S."/>
            <person name="Jogler M."/>
            <person name="Boedeker C."/>
            <person name="Pinto D."/>
            <person name="Vollmers J."/>
            <person name="Rivas-Marin E."/>
            <person name="Kohn T."/>
            <person name="Peeters S.H."/>
            <person name="Heuer A."/>
            <person name="Rast P."/>
            <person name="Oberbeckmann S."/>
            <person name="Bunk B."/>
            <person name="Jeske O."/>
            <person name="Meyerdierks A."/>
            <person name="Storesund J.E."/>
            <person name="Kallscheuer N."/>
            <person name="Luecker S."/>
            <person name="Lage O.M."/>
            <person name="Pohl T."/>
            <person name="Merkel B.J."/>
            <person name="Hornburger P."/>
            <person name="Mueller R.-W."/>
            <person name="Bruemmer F."/>
            <person name="Labrenz M."/>
            <person name="Spormann A.M."/>
            <person name="Op Den Camp H."/>
            <person name="Overmann J."/>
            <person name="Amann R."/>
            <person name="Jetten M.S.M."/>
            <person name="Mascher T."/>
            <person name="Medema M.H."/>
            <person name="Devos D.P."/>
            <person name="Kaster A.-K."/>
            <person name="Ovreas L."/>
            <person name="Rohde M."/>
            <person name="Galperin M.Y."/>
            <person name="Jogler C."/>
        </authorList>
    </citation>
    <scope>NUCLEOTIDE SEQUENCE [LARGE SCALE GENOMIC DNA]</scope>
    <source>
        <strain evidence="4 5">Mal64</strain>
    </source>
</reference>
<comment type="caution">
    <text evidence="4">The sequence shown here is derived from an EMBL/GenBank/DDBJ whole genome shotgun (WGS) entry which is preliminary data.</text>
</comment>
<dbReference type="Pfam" id="PF00072">
    <property type="entry name" value="Response_reg"/>
    <property type="match status" value="1"/>
</dbReference>
<dbReference type="Proteomes" id="UP000315440">
    <property type="component" value="Unassembled WGS sequence"/>
</dbReference>
<protein>
    <submittedName>
        <fullName evidence="4">Phosphate regulon transcriptional regulatory protein PhoB</fullName>
    </submittedName>
</protein>
<sequence>MGEAKQILLVEEDPTLREITAFRLELLGYVVESRGSAEEALLAIQEGLPDAVVVGHYLPDIDGMELIDRLSNDLRTGDVPVMMLSPNAELDDVQRAFNAGADDYLVVPFDPIVLEQKLLRLTSTTA</sequence>
<evidence type="ECO:0000259" key="3">
    <source>
        <dbReference type="PROSITE" id="PS50110"/>
    </source>
</evidence>
<evidence type="ECO:0000313" key="5">
    <source>
        <dbReference type="Proteomes" id="UP000315440"/>
    </source>
</evidence>
<dbReference type="SUPFAM" id="SSF52172">
    <property type="entry name" value="CheY-like"/>
    <property type="match status" value="1"/>
</dbReference>
<feature type="domain" description="Response regulatory" evidence="3">
    <location>
        <begin position="6"/>
        <end position="122"/>
    </location>
</feature>
<gene>
    <name evidence="4" type="primary">phoB_2</name>
    <name evidence="4" type="ORF">Mal64_02950</name>
</gene>
<dbReference type="InterPro" id="IPR050595">
    <property type="entry name" value="Bact_response_regulator"/>
</dbReference>
<dbReference type="InterPro" id="IPR011006">
    <property type="entry name" value="CheY-like_superfamily"/>
</dbReference>
<dbReference type="PROSITE" id="PS50110">
    <property type="entry name" value="RESPONSE_REGULATORY"/>
    <property type="match status" value="1"/>
</dbReference>
<dbReference type="EMBL" id="SJPQ01000001">
    <property type="protein sequence ID" value="TWT89913.1"/>
    <property type="molecule type" value="Genomic_DNA"/>
</dbReference>
<dbReference type="PANTHER" id="PTHR44591">
    <property type="entry name" value="STRESS RESPONSE REGULATOR PROTEIN 1"/>
    <property type="match status" value="1"/>
</dbReference>
<accession>A0A5C5ZUN8</accession>
<dbReference type="GO" id="GO:0000160">
    <property type="term" value="P:phosphorelay signal transduction system"/>
    <property type="evidence" value="ECO:0007669"/>
    <property type="project" value="InterPro"/>
</dbReference>
<evidence type="ECO:0000256" key="1">
    <source>
        <dbReference type="ARBA" id="ARBA00022553"/>
    </source>
</evidence>
<proteinExistence type="predicted"/>
<organism evidence="4 5">
    <name type="scientific">Pseudobythopirellula maris</name>
    <dbReference type="NCBI Taxonomy" id="2527991"/>
    <lineage>
        <taxon>Bacteria</taxon>
        <taxon>Pseudomonadati</taxon>
        <taxon>Planctomycetota</taxon>
        <taxon>Planctomycetia</taxon>
        <taxon>Pirellulales</taxon>
        <taxon>Lacipirellulaceae</taxon>
        <taxon>Pseudobythopirellula</taxon>
    </lineage>
</organism>
<keyword evidence="5" id="KW-1185">Reference proteome</keyword>
<dbReference type="Gene3D" id="3.40.50.2300">
    <property type="match status" value="1"/>
</dbReference>
<comment type="caution">
    <text evidence="2">Lacks conserved residue(s) required for the propagation of feature annotation.</text>
</comment>
<dbReference type="PANTHER" id="PTHR44591:SF23">
    <property type="entry name" value="CHEY SUBFAMILY"/>
    <property type="match status" value="1"/>
</dbReference>